<dbReference type="PANTHER" id="PTHR36985">
    <property type="entry name" value="TRANSLOCATION AND ASSEMBLY MODULE SUBUNIT TAMB"/>
    <property type="match status" value="1"/>
</dbReference>
<evidence type="ECO:0000256" key="2">
    <source>
        <dbReference type="ARBA" id="ARBA00022692"/>
    </source>
</evidence>
<dbReference type="InterPro" id="IPR008023">
    <property type="entry name" value="DUF748"/>
</dbReference>
<name>A0A9J6ZRT7_9BACT</name>
<evidence type="ECO:0000259" key="5">
    <source>
        <dbReference type="Pfam" id="PF04357"/>
    </source>
</evidence>
<sequence length="1306" mass="143359">MNKLVKILLWTCLGLVTLIIAALLFTQTGVFRELVRKKALQAVNEQLNGQVYIDELKGNFFSRIRLNGIEVLLPEGDTLLRLDALELRYSLLSLRHRELKVRLAYMGQPYVHLTQNADGKWNFESLIPESDKEEDKSPAPFPFRLILDSFVLDGGNLFINSSDSLIPAAIRDLNIDIAGRYSSRDLRIRLNNLSFETSKPDFKLVSLSLQLNSDFQTWSLKNFKFRSALNEITAEGRYLSIGDFDAETLWQGINTGEFAFVLPDIELSSLPDLAFAANASNGNMQFRLSLQQRNESIELGGRIDNFEHLTSDSLRYTVAPDLELNFRNFRINNWIVTDTIPLILNCKLHITGNGIDERAETLRVIGDPGGTSWDSIMISSGHIDLYYTNGIAGGEFDLVSKLANISALASVDLKDEKGPFSIDLSAEVPNLGSFVSGILDSSYVWLEAKAKGFGLTGGNPEMDFSALVSNSLINGTDIDSLFIRGEMANHLLRLDTLILKNKSLNAAARGSYLTDDITASDSTTALSYLTSLNGKGSLWAVFNASINNLESFKSYYDGDARWEKLEITTEVSGSVDSLLIDLNAMLRGMALDTILGVGSLDLKASGLMAGASQSGKLALDAGNITAGSFIADSLSLKGNWLDSLLSVSLAGYLPDSVSLMLEAATRPLSEQSAIISLLELNSEYADLYLNNGDAIINYSDSLISISNFSLADRKDSLFALVANAGVVLPDSLMLKAEIRNFDMALLGRLGTAGEHLKGRAGITLDIRGSKDDIVIDAKADMQNPVLEPLALAGLRAILHYEDGLALMDAAIINSLGDSLVLKGKTPLNITFSDSLTMQWPGTMDMRLTTANSRLSGFFLEMPGFQQPKAVLNLDLSMEGSTESPLVKGWVAVTDGLLPLPAYGINYEDIKLKASIDGRDIRIDTLSVHHLNGSLLAKGVMLLDSLGIGGSISSADITMVADQFYITRHRDFDIQVDADMFFKDSQGLPSFGGNLRVLRSNFNLPVLMKMSETEATLNDPLLVQALKEQQEHDVAEIDEDIPEAAPEVKKRDLMKLLTGKLNVELPRNTWIRSPDMQMELYGNLDVVKNSDIFELFGSAGIHRGYYTLYGKRFAIKEGELTFSGGEEFNPLINLKAAYTFRDKNKNKKILTLIVGGSLNDPNIAFELDGSSIPEADAMAYLLFGQPFDELSYSNQAGVSNAIPSRLLTGLISSQLSKSIGSALRLDMIEIDTGDSWQNTGFMVGKYITNNLFVTYQHRLGDDSNESVSPETITLEYELSRWLFLRLVQGSSKESGVDLIFKIEKQGK</sequence>
<comment type="subcellular location">
    <subcellularLocation>
        <location evidence="1">Membrane</location>
        <topology evidence="1">Single-pass membrane protein</topology>
    </subcellularLocation>
</comment>
<dbReference type="GO" id="GO:0005886">
    <property type="term" value="C:plasma membrane"/>
    <property type="evidence" value="ECO:0007669"/>
    <property type="project" value="InterPro"/>
</dbReference>
<feature type="domain" description="Translocation and assembly module TamB C-terminal" evidence="5">
    <location>
        <begin position="931"/>
        <end position="1302"/>
    </location>
</feature>
<organism evidence="6 7">
    <name type="scientific">Xiashengella succiniciproducens</name>
    <dbReference type="NCBI Taxonomy" id="2949635"/>
    <lineage>
        <taxon>Bacteria</taxon>
        <taxon>Pseudomonadati</taxon>
        <taxon>Bacteroidota</taxon>
        <taxon>Bacteroidia</taxon>
        <taxon>Marinilabiliales</taxon>
        <taxon>Marinilabiliaceae</taxon>
        <taxon>Xiashengella</taxon>
    </lineage>
</organism>
<gene>
    <name evidence="6" type="ORF">M9189_02895</name>
</gene>
<evidence type="ECO:0000256" key="3">
    <source>
        <dbReference type="ARBA" id="ARBA00022989"/>
    </source>
</evidence>
<keyword evidence="7" id="KW-1185">Reference proteome</keyword>
<dbReference type="RefSeq" id="WP_250724442.1">
    <property type="nucleotide sequence ID" value="NZ_CP098400.1"/>
</dbReference>
<reference evidence="6" key="2">
    <citation type="submission" date="2022-06" db="EMBL/GenBank/DDBJ databases">
        <title>Xiashengella guii gen. nov. sp. nov., a bacterium isolated form anaerobic digestion tank.</title>
        <authorList>
            <person name="Huang H."/>
        </authorList>
    </citation>
    <scope>NUCLEOTIDE SEQUENCE</scope>
    <source>
        <strain evidence="6">Ai-910</strain>
    </source>
</reference>
<dbReference type="Proteomes" id="UP001056426">
    <property type="component" value="Chromosome"/>
</dbReference>
<evidence type="ECO:0000313" key="7">
    <source>
        <dbReference type="Proteomes" id="UP001056426"/>
    </source>
</evidence>
<reference evidence="6" key="1">
    <citation type="submission" date="2022-05" db="EMBL/GenBank/DDBJ databases">
        <authorList>
            <person name="Sun X."/>
        </authorList>
    </citation>
    <scope>NUCLEOTIDE SEQUENCE</scope>
    <source>
        <strain evidence="6">Ai-910</strain>
    </source>
</reference>
<dbReference type="PANTHER" id="PTHR36985:SF1">
    <property type="entry name" value="TRANSLOCATION AND ASSEMBLY MODULE SUBUNIT TAMB"/>
    <property type="match status" value="1"/>
</dbReference>
<dbReference type="GO" id="GO:0009306">
    <property type="term" value="P:protein secretion"/>
    <property type="evidence" value="ECO:0007669"/>
    <property type="project" value="InterPro"/>
</dbReference>
<evidence type="ECO:0000313" key="6">
    <source>
        <dbReference type="EMBL" id="URW80302.1"/>
    </source>
</evidence>
<protein>
    <submittedName>
        <fullName evidence="6">Translocation/assembly module TamB domain-containing protein</fullName>
    </submittedName>
</protein>
<evidence type="ECO:0000256" key="1">
    <source>
        <dbReference type="ARBA" id="ARBA00004167"/>
    </source>
</evidence>
<keyword evidence="2" id="KW-0812">Transmembrane</keyword>
<dbReference type="Pfam" id="PF04357">
    <property type="entry name" value="TamB"/>
    <property type="match status" value="1"/>
</dbReference>
<dbReference type="Pfam" id="PF05359">
    <property type="entry name" value="DUF748"/>
    <property type="match status" value="1"/>
</dbReference>
<dbReference type="KEGG" id="alkq:M9189_02895"/>
<dbReference type="EMBL" id="CP098400">
    <property type="protein sequence ID" value="URW80302.1"/>
    <property type="molecule type" value="Genomic_DNA"/>
</dbReference>
<dbReference type="GO" id="GO:0097347">
    <property type="term" value="C:TAM protein secretion complex"/>
    <property type="evidence" value="ECO:0007669"/>
    <property type="project" value="TreeGrafter"/>
</dbReference>
<dbReference type="InterPro" id="IPR007452">
    <property type="entry name" value="TamB_C"/>
</dbReference>
<evidence type="ECO:0000256" key="4">
    <source>
        <dbReference type="ARBA" id="ARBA00023136"/>
    </source>
</evidence>
<proteinExistence type="predicted"/>
<accession>A0A9J6ZRT7</accession>
<keyword evidence="3" id="KW-1133">Transmembrane helix</keyword>
<keyword evidence="4" id="KW-0472">Membrane</keyword>